<organism evidence="3 4">
    <name type="scientific">Polysphondylium violaceum</name>
    <dbReference type="NCBI Taxonomy" id="133409"/>
    <lineage>
        <taxon>Eukaryota</taxon>
        <taxon>Amoebozoa</taxon>
        <taxon>Evosea</taxon>
        <taxon>Eumycetozoa</taxon>
        <taxon>Dictyostelia</taxon>
        <taxon>Dictyosteliales</taxon>
        <taxon>Dictyosteliaceae</taxon>
        <taxon>Polysphondylium</taxon>
    </lineage>
</organism>
<proteinExistence type="predicted"/>
<sequence>MMLVKLLKRSSSKNDVKKEKRSVSFNSPLSDSHNQDGQSSPTTSSRYVLTRKNTSLFDLHASDGNEDKNESLSSSTTLTTSSSTKTCKINNDNNDINYINNSGICYINKLPYDVLAIILEKVHNNRILTKQFCNISLVCIHWRKLTRINGQLIPLDSFFKRIENIKMKPDVIEHCMNYFNYIYPGLEDIEIGKHSINNRIFSKNAIYFIQNMDKVSQVEINMDKVNPAELELLLSELKAKKTIKKLIINNCTGTHFSIVLDLVQSLSGVTHLVMNHVAFDTPKDHQAFVHLFQHNRTITELYFSFVPTQSTLVNSHYIKTIKTVLAVTQSLLKVTFEKSNQTAPIVNNKKQQAAQMAAQQAQHQSFENLASSLSEEDLAKYTTMYNNNKSSATVTNVVLRNIDLTDNDLLDLAPFFNADSIQSIDLSYNKSLSSIEPLMKSLISSSATTSTNGRSNSLTRLNLSGLAIDSKTSSMIGQYINTNKSLSSVILNDCNNTTITSALSNVTLVPQPTGISSC</sequence>
<gene>
    <name evidence="3" type="ORF">CYY_001057</name>
</gene>
<dbReference type="SUPFAM" id="SSF52047">
    <property type="entry name" value="RNI-like"/>
    <property type="match status" value="1"/>
</dbReference>
<evidence type="ECO:0000313" key="3">
    <source>
        <dbReference type="EMBL" id="KAF2077669.1"/>
    </source>
</evidence>
<feature type="region of interest" description="Disordered" evidence="1">
    <location>
        <begin position="60"/>
        <end position="84"/>
    </location>
</feature>
<dbReference type="AlphaFoldDB" id="A0A8J4VAZ4"/>
<protein>
    <recommendedName>
        <fullName evidence="2">F-box domain-containing protein</fullName>
    </recommendedName>
</protein>
<dbReference type="InterPro" id="IPR001810">
    <property type="entry name" value="F-box_dom"/>
</dbReference>
<feature type="compositionally biased region" description="Low complexity" evidence="1">
    <location>
        <begin position="71"/>
        <end position="84"/>
    </location>
</feature>
<evidence type="ECO:0000256" key="1">
    <source>
        <dbReference type="SAM" id="MobiDB-lite"/>
    </source>
</evidence>
<feature type="compositionally biased region" description="Basic and acidic residues" evidence="1">
    <location>
        <begin position="12"/>
        <end position="22"/>
    </location>
</feature>
<reference evidence="3" key="1">
    <citation type="submission" date="2020-01" db="EMBL/GenBank/DDBJ databases">
        <title>Development of genomics and gene disruption for Polysphondylium violaceum indicates a role for the polyketide synthase stlB in stalk morphogenesis.</title>
        <authorList>
            <person name="Narita B."/>
            <person name="Kawabe Y."/>
            <person name="Kin K."/>
            <person name="Saito T."/>
            <person name="Gibbs R."/>
            <person name="Kuspa A."/>
            <person name="Muzny D."/>
            <person name="Queller D."/>
            <person name="Richards S."/>
            <person name="Strassman J."/>
            <person name="Sucgang R."/>
            <person name="Worley K."/>
            <person name="Schaap P."/>
        </authorList>
    </citation>
    <scope>NUCLEOTIDE SEQUENCE</scope>
    <source>
        <strain evidence="3">QSvi11</strain>
    </source>
</reference>
<feature type="region of interest" description="Disordered" evidence="1">
    <location>
        <begin position="1"/>
        <end position="45"/>
    </location>
</feature>
<feature type="domain" description="F-box" evidence="2">
    <location>
        <begin position="104"/>
        <end position="162"/>
    </location>
</feature>
<name>A0A8J4VAZ4_9MYCE</name>
<keyword evidence="4" id="KW-1185">Reference proteome</keyword>
<dbReference type="PROSITE" id="PS50181">
    <property type="entry name" value="FBOX"/>
    <property type="match status" value="1"/>
</dbReference>
<comment type="caution">
    <text evidence="3">The sequence shown here is derived from an EMBL/GenBank/DDBJ whole genome shotgun (WGS) entry which is preliminary data.</text>
</comment>
<accession>A0A8J4VAZ4</accession>
<feature type="compositionally biased region" description="Basic and acidic residues" evidence="1">
    <location>
        <begin position="60"/>
        <end position="70"/>
    </location>
</feature>
<feature type="compositionally biased region" description="Polar residues" evidence="1">
    <location>
        <begin position="23"/>
        <end position="45"/>
    </location>
</feature>
<dbReference type="Gene3D" id="3.80.10.10">
    <property type="entry name" value="Ribonuclease Inhibitor"/>
    <property type="match status" value="1"/>
</dbReference>
<feature type="compositionally biased region" description="Basic residues" evidence="1">
    <location>
        <begin position="1"/>
        <end position="11"/>
    </location>
</feature>
<dbReference type="OrthoDB" id="10267636at2759"/>
<evidence type="ECO:0000259" key="2">
    <source>
        <dbReference type="PROSITE" id="PS50181"/>
    </source>
</evidence>
<dbReference type="InterPro" id="IPR032675">
    <property type="entry name" value="LRR_dom_sf"/>
</dbReference>
<dbReference type="EMBL" id="AJWJ01000023">
    <property type="protein sequence ID" value="KAF2077669.1"/>
    <property type="molecule type" value="Genomic_DNA"/>
</dbReference>
<dbReference type="Proteomes" id="UP000695562">
    <property type="component" value="Unassembled WGS sequence"/>
</dbReference>
<evidence type="ECO:0000313" key="4">
    <source>
        <dbReference type="Proteomes" id="UP000695562"/>
    </source>
</evidence>